<gene>
    <name evidence="3" type="primary">LOC121139449</name>
</gene>
<dbReference type="InterPro" id="IPR004832">
    <property type="entry name" value="TCL1_MTCP1"/>
</dbReference>
<proteinExistence type="inferred from homology"/>
<dbReference type="PANTHER" id="PTHR14060:SF2">
    <property type="entry name" value="T-CELL LEUKEMIA_LYMPHOMA PROTEIN 1B"/>
    <property type="match status" value="1"/>
</dbReference>
<sequence>MASTIQYPPVTLTMETPGYYRDENQRLWLVVGLGFTLHHPFINKHRASIKVRLCRVGECCAELLSHFFSSLTCLPSEWHTNSLFSYNGADSSFWIIEEHVQLEDTEHLVLEVETELGLQSSSASCWTEVPASEDPFL</sequence>
<dbReference type="PANTHER" id="PTHR14060">
    <property type="entry name" value="PROTEIN P13 MTCP-1"/>
    <property type="match status" value="1"/>
</dbReference>
<dbReference type="RefSeq" id="XP_040599281.1">
    <property type="nucleotide sequence ID" value="XM_040743347.1"/>
</dbReference>
<dbReference type="Gene3D" id="2.40.15.10">
    <property type="entry name" value="TCL1/MTCP1"/>
    <property type="match status" value="1"/>
</dbReference>
<dbReference type="Pfam" id="PF01840">
    <property type="entry name" value="TCL1_MTCP1"/>
    <property type="match status" value="1"/>
</dbReference>
<evidence type="ECO:0000256" key="1">
    <source>
        <dbReference type="ARBA" id="ARBA00006399"/>
    </source>
</evidence>
<protein>
    <submittedName>
        <fullName evidence="3">Protein TCL1B2-like</fullName>
    </submittedName>
</protein>
<name>A0ABM2X8Y6_MESAU</name>
<dbReference type="Proteomes" id="UP000886700">
    <property type="component" value="Unplaced"/>
</dbReference>
<evidence type="ECO:0000313" key="2">
    <source>
        <dbReference type="Proteomes" id="UP000886700"/>
    </source>
</evidence>
<keyword evidence="2" id="KW-1185">Reference proteome</keyword>
<dbReference type="GeneID" id="121139449"/>
<evidence type="ECO:0000313" key="3">
    <source>
        <dbReference type="RefSeq" id="XP_040599281.1"/>
    </source>
</evidence>
<accession>A0ABM2X8Y6</accession>
<dbReference type="InterPro" id="IPR036672">
    <property type="entry name" value="TCL1_MTCP1_sf"/>
</dbReference>
<comment type="similarity">
    <text evidence="1">Belongs to the TCL1 family.</text>
</comment>
<dbReference type="SUPFAM" id="SSF50904">
    <property type="entry name" value="Oncogene products"/>
    <property type="match status" value="1"/>
</dbReference>
<organism evidence="2 3">
    <name type="scientific">Mesocricetus auratus</name>
    <name type="common">Golden hamster</name>
    <dbReference type="NCBI Taxonomy" id="10036"/>
    <lineage>
        <taxon>Eukaryota</taxon>
        <taxon>Metazoa</taxon>
        <taxon>Chordata</taxon>
        <taxon>Craniata</taxon>
        <taxon>Vertebrata</taxon>
        <taxon>Euteleostomi</taxon>
        <taxon>Mammalia</taxon>
        <taxon>Eutheria</taxon>
        <taxon>Euarchontoglires</taxon>
        <taxon>Glires</taxon>
        <taxon>Rodentia</taxon>
        <taxon>Myomorpha</taxon>
        <taxon>Muroidea</taxon>
        <taxon>Cricetidae</taxon>
        <taxon>Cricetinae</taxon>
        <taxon>Mesocricetus</taxon>
    </lineage>
</organism>
<reference evidence="3" key="1">
    <citation type="submission" date="2025-08" db="UniProtKB">
        <authorList>
            <consortium name="RefSeq"/>
        </authorList>
    </citation>
    <scope>IDENTIFICATION</scope>
    <source>
        <tissue evidence="3">Liver</tissue>
    </source>
</reference>